<dbReference type="CDD" id="cd02440">
    <property type="entry name" value="AdoMet_MTases"/>
    <property type="match status" value="1"/>
</dbReference>
<evidence type="ECO:0000313" key="8">
    <source>
        <dbReference type="EMBL" id="RYR43444.1"/>
    </source>
</evidence>
<dbReference type="NCBIfam" id="TIGR01557">
    <property type="entry name" value="myb_SHAQKYF"/>
    <property type="match status" value="1"/>
</dbReference>
<dbReference type="PANTHER" id="PTHR31312">
    <property type="entry name" value="TRANSCRIPTION ACTIVATOR GLK1"/>
    <property type="match status" value="1"/>
</dbReference>
<evidence type="ECO:0000313" key="9">
    <source>
        <dbReference type="Proteomes" id="UP000289738"/>
    </source>
</evidence>
<dbReference type="InterPro" id="IPR019410">
    <property type="entry name" value="Methyltransf_16"/>
</dbReference>
<dbReference type="Gene3D" id="3.40.50.150">
    <property type="entry name" value="Vaccinia Virus protein VP39"/>
    <property type="match status" value="1"/>
</dbReference>
<dbReference type="Proteomes" id="UP000289738">
    <property type="component" value="Chromosome A08"/>
</dbReference>
<keyword evidence="9" id="KW-1185">Reference proteome</keyword>
<feature type="compositionally biased region" description="Pro residues" evidence="6">
    <location>
        <begin position="725"/>
        <end position="749"/>
    </location>
</feature>
<dbReference type="InterPro" id="IPR017930">
    <property type="entry name" value="Myb_dom"/>
</dbReference>
<feature type="compositionally biased region" description="Low complexity" evidence="6">
    <location>
        <begin position="358"/>
        <end position="371"/>
    </location>
</feature>
<dbReference type="SUPFAM" id="SSF53335">
    <property type="entry name" value="S-adenosyl-L-methionine-dependent methyltransferases"/>
    <property type="match status" value="1"/>
</dbReference>
<dbReference type="Gene3D" id="1.10.10.60">
    <property type="entry name" value="Homeodomain-like"/>
    <property type="match status" value="1"/>
</dbReference>
<keyword evidence="2" id="KW-0805">Transcription regulation</keyword>
<reference evidence="8 9" key="1">
    <citation type="submission" date="2019-01" db="EMBL/GenBank/DDBJ databases">
        <title>Sequencing of cultivated peanut Arachis hypogaea provides insights into genome evolution and oil improvement.</title>
        <authorList>
            <person name="Chen X."/>
        </authorList>
    </citation>
    <scope>NUCLEOTIDE SEQUENCE [LARGE SCALE GENOMIC DNA]</scope>
    <source>
        <strain evidence="9">cv. Fuhuasheng</strain>
        <tissue evidence="8">Leaves</tissue>
    </source>
</reference>
<feature type="compositionally biased region" description="Basic and acidic residues" evidence="6">
    <location>
        <begin position="372"/>
        <end position="382"/>
    </location>
</feature>
<dbReference type="InterPro" id="IPR001005">
    <property type="entry name" value="SANT/Myb"/>
</dbReference>
<keyword evidence="5" id="KW-0539">Nucleus</keyword>
<organism evidence="8 9">
    <name type="scientific">Arachis hypogaea</name>
    <name type="common">Peanut</name>
    <dbReference type="NCBI Taxonomy" id="3818"/>
    <lineage>
        <taxon>Eukaryota</taxon>
        <taxon>Viridiplantae</taxon>
        <taxon>Streptophyta</taxon>
        <taxon>Embryophyta</taxon>
        <taxon>Tracheophyta</taxon>
        <taxon>Spermatophyta</taxon>
        <taxon>Magnoliopsida</taxon>
        <taxon>eudicotyledons</taxon>
        <taxon>Gunneridae</taxon>
        <taxon>Pentapetalae</taxon>
        <taxon>rosids</taxon>
        <taxon>fabids</taxon>
        <taxon>Fabales</taxon>
        <taxon>Fabaceae</taxon>
        <taxon>Papilionoideae</taxon>
        <taxon>50 kb inversion clade</taxon>
        <taxon>dalbergioids sensu lato</taxon>
        <taxon>Dalbergieae</taxon>
        <taxon>Pterocarpus clade</taxon>
        <taxon>Arachis</taxon>
    </lineage>
</organism>
<dbReference type="FunFam" id="1.10.10.60:FF:000007">
    <property type="entry name" value="Two-component response regulator"/>
    <property type="match status" value="1"/>
</dbReference>
<dbReference type="GO" id="GO:0045893">
    <property type="term" value="P:positive regulation of DNA-templated transcription"/>
    <property type="evidence" value="ECO:0007669"/>
    <property type="project" value="InterPro"/>
</dbReference>
<evidence type="ECO:0000259" key="7">
    <source>
        <dbReference type="PROSITE" id="PS51294"/>
    </source>
</evidence>
<dbReference type="InterPro" id="IPR009057">
    <property type="entry name" value="Homeodomain-like_sf"/>
</dbReference>
<feature type="region of interest" description="Disordered" evidence="6">
    <location>
        <begin position="358"/>
        <end position="423"/>
    </location>
</feature>
<dbReference type="GO" id="GO:0003700">
    <property type="term" value="F:DNA-binding transcription factor activity"/>
    <property type="evidence" value="ECO:0007669"/>
    <property type="project" value="InterPro"/>
</dbReference>
<dbReference type="STRING" id="3818.A0A445BXH4"/>
<comment type="subcellular location">
    <subcellularLocation>
        <location evidence="1">Nucleus</location>
    </subcellularLocation>
</comment>
<dbReference type="GO" id="GO:0000976">
    <property type="term" value="F:transcription cis-regulatory region binding"/>
    <property type="evidence" value="ECO:0007669"/>
    <property type="project" value="TreeGrafter"/>
</dbReference>
<protein>
    <recommendedName>
        <fullName evidence="7">HTH myb-type domain-containing protein</fullName>
    </recommendedName>
</protein>
<dbReference type="PROSITE" id="PS51294">
    <property type="entry name" value="HTH_MYB"/>
    <property type="match status" value="1"/>
</dbReference>
<dbReference type="Pfam" id="PF00249">
    <property type="entry name" value="Myb_DNA-binding"/>
    <property type="match status" value="1"/>
</dbReference>
<dbReference type="GO" id="GO:0005634">
    <property type="term" value="C:nucleus"/>
    <property type="evidence" value="ECO:0007669"/>
    <property type="project" value="UniProtKB-SubCell"/>
</dbReference>
<evidence type="ECO:0000256" key="5">
    <source>
        <dbReference type="ARBA" id="ARBA00023242"/>
    </source>
</evidence>
<dbReference type="InterPro" id="IPR006447">
    <property type="entry name" value="Myb_dom_plants"/>
</dbReference>
<dbReference type="SUPFAM" id="SSF46689">
    <property type="entry name" value="Homeodomain-like"/>
    <property type="match status" value="1"/>
</dbReference>
<dbReference type="PANTHER" id="PTHR31312:SF1">
    <property type="entry name" value="TRANSCRIPTION ACTIVATOR GLK1"/>
    <property type="match status" value="1"/>
</dbReference>
<feature type="domain" description="HTH myb-type" evidence="7">
    <location>
        <begin position="417"/>
        <end position="476"/>
    </location>
</feature>
<evidence type="ECO:0000256" key="4">
    <source>
        <dbReference type="ARBA" id="ARBA00023163"/>
    </source>
</evidence>
<dbReference type="Pfam" id="PF10294">
    <property type="entry name" value="Methyltransf_16"/>
    <property type="match status" value="1"/>
</dbReference>
<dbReference type="InterPro" id="IPR044825">
    <property type="entry name" value="GLK1/2-like"/>
</dbReference>
<evidence type="ECO:0000256" key="3">
    <source>
        <dbReference type="ARBA" id="ARBA00023125"/>
    </source>
</evidence>
<evidence type="ECO:0000256" key="6">
    <source>
        <dbReference type="SAM" id="MobiDB-lite"/>
    </source>
</evidence>
<dbReference type="EMBL" id="SDMP01000008">
    <property type="protein sequence ID" value="RYR43444.1"/>
    <property type="molecule type" value="Genomic_DNA"/>
</dbReference>
<evidence type="ECO:0000256" key="1">
    <source>
        <dbReference type="ARBA" id="ARBA00004123"/>
    </source>
</evidence>
<name>A0A445BXH4_ARAHY</name>
<dbReference type="AlphaFoldDB" id="A0A445BXH4"/>
<evidence type="ECO:0000256" key="2">
    <source>
        <dbReference type="ARBA" id="ARBA00023015"/>
    </source>
</evidence>
<gene>
    <name evidence="8" type="ORF">Ahy_A08g039854</name>
</gene>
<comment type="caution">
    <text evidence="8">The sequence shown here is derived from an EMBL/GenBank/DDBJ whole genome shotgun (WGS) entry which is preliminary data.</text>
</comment>
<keyword evidence="4" id="KW-0804">Transcription</keyword>
<sequence>MKFTDSPVIELPVGTSVLSLQQDNGSMHVGTSVWPCSLVLVKFADRWSPLTNTDPNPYSPLLDFRSKRAVELGTGCGVAGMGFYLLGLTDIVLTDISPVMPALKRNLKVNKPVLRKNIKHSVLYWNNKDQIQALNPPFDVVLATDVVYIEESVQHLISAMEALVSEDGVVLLGYQVRSPEAHKKFWEMCDEVFDIEKVPRDHLHPEYAYEETDVFLLRKKKKKQVTKLCSCSRLCSVKSCLYILKLVLLTSSSQFQIQIIFHSLESVLGRGLMLAVSPLRTNRDDEIQGQDMETLSIIGEDDFAELSEGNLLESINFDDLFAGINHADVLPDLEMDPDIFADFSLNAANNSSSLVLNGCGKSASSESGSSSRGEEIVSKRDGSIVVNPSPSNKEGDNKGRKPSSSSSCQSKNPHQTKKKVKKVDWTPELHRRFVQAVEQLGVDKAVPSRILEIMGIDCLTRHNIASHLQKYRSHRKHILAREAEAASWSQRRQMYGGGRGKREVSPWVAPTIGFPPTPITPMPPQFRPLHVWGHPTMHMWPPKPHQPPPPAPWPSDPSFWHHPHHQRAHQKAVPPGTPCFPQPLTTTRFGSPPTTTVAGIPPPPRAIYKVDPGMPKPLVDFHPSKESVDAAIGDVLSKPWLPLPLGLKAPAVECVVVISYCLFNTTMASLVSKLSFFFFFFVLVLSPQIQAREGKVFSLFTHFRTIYNVKEHQNLPEKPKAKSPTPAPTLEPIAAPTPEPITAPAPAPAPESGSTTNNNNQNYNLNEYESVRGKTENEGYYEKTQYPNEFDTMEEYEKQQESQGGLAQFLVLQIQKMETFFGSSPNGKSYILCSNVLLTII</sequence>
<keyword evidence="3" id="KW-0238">DNA-binding</keyword>
<accession>A0A445BXH4</accession>
<feature type="region of interest" description="Disordered" evidence="6">
    <location>
        <begin position="714"/>
        <end position="764"/>
    </location>
</feature>
<dbReference type="InterPro" id="IPR029063">
    <property type="entry name" value="SAM-dependent_MTases_sf"/>
</dbReference>
<proteinExistence type="predicted"/>